<comment type="caution">
    <text evidence="12">The sequence shown here is derived from an EMBL/GenBank/DDBJ whole genome shotgun (WGS) entry which is preliminary data.</text>
</comment>
<dbReference type="GO" id="GO:0005829">
    <property type="term" value="C:cytosol"/>
    <property type="evidence" value="ECO:0007669"/>
    <property type="project" value="TreeGrafter"/>
</dbReference>
<feature type="compositionally biased region" description="Polar residues" evidence="10">
    <location>
        <begin position="351"/>
        <end position="372"/>
    </location>
</feature>
<dbReference type="Gene3D" id="3.30.200.20">
    <property type="entry name" value="Phosphorylase Kinase, domain 1"/>
    <property type="match status" value="1"/>
</dbReference>
<dbReference type="EC" id="2.7.11.1" evidence="1"/>
<reference evidence="12" key="1">
    <citation type="journal article" date="2020" name="Stud. Mycol.">
        <title>101 Dothideomycetes genomes: a test case for predicting lifestyles and emergence of pathogens.</title>
        <authorList>
            <person name="Haridas S."/>
            <person name="Albert R."/>
            <person name="Binder M."/>
            <person name="Bloem J."/>
            <person name="Labutti K."/>
            <person name="Salamov A."/>
            <person name="Andreopoulos B."/>
            <person name="Baker S."/>
            <person name="Barry K."/>
            <person name="Bills G."/>
            <person name="Bluhm B."/>
            <person name="Cannon C."/>
            <person name="Castanera R."/>
            <person name="Culley D."/>
            <person name="Daum C."/>
            <person name="Ezra D."/>
            <person name="Gonzalez J."/>
            <person name="Henrissat B."/>
            <person name="Kuo A."/>
            <person name="Liang C."/>
            <person name="Lipzen A."/>
            <person name="Lutzoni F."/>
            <person name="Magnuson J."/>
            <person name="Mondo S."/>
            <person name="Nolan M."/>
            <person name="Ohm R."/>
            <person name="Pangilinan J."/>
            <person name="Park H.-J."/>
            <person name="Ramirez L."/>
            <person name="Alfaro M."/>
            <person name="Sun H."/>
            <person name="Tritt A."/>
            <person name="Yoshinaga Y."/>
            <person name="Zwiers L.-H."/>
            <person name="Turgeon B."/>
            <person name="Goodwin S."/>
            <person name="Spatafora J."/>
            <person name="Crous P."/>
            <person name="Grigoriev I."/>
        </authorList>
    </citation>
    <scope>NUCLEOTIDE SEQUENCE</scope>
    <source>
        <strain evidence="12">CBS 116435</strain>
    </source>
</reference>
<evidence type="ECO:0000256" key="1">
    <source>
        <dbReference type="ARBA" id="ARBA00012513"/>
    </source>
</evidence>
<gene>
    <name evidence="12" type="ORF">K431DRAFT_229335</name>
</gene>
<dbReference type="FunFam" id="1.10.510.10:FF:000595">
    <property type="entry name" value="Protein kinase, putative (AFU_orthologue AFUA_5G11840)"/>
    <property type="match status" value="1"/>
</dbReference>
<dbReference type="Pfam" id="PF00069">
    <property type="entry name" value="Pkinase"/>
    <property type="match status" value="1"/>
</dbReference>
<evidence type="ECO:0000256" key="6">
    <source>
        <dbReference type="ARBA" id="ARBA00022840"/>
    </source>
</evidence>
<evidence type="ECO:0000256" key="7">
    <source>
        <dbReference type="ARBA" id="ARBA00047899"/>
    </source>
</evidence>
<dbReference type="PROSITE" id="PS50011">
    <property type="entry name" value="PROTEIN_KINASE_DOM"/>
    <property type="match status" value="1"/>
</dbReference>
<accession>A0A9P4Q6N2</accession>
<feature type="binding site" evidence="9">
    <location>
        <position position="414"/>
    </location>
    <ligand>
        <name>ATP</name>
        <dbReference type="ChEBI" id="CHEBI:30616"/>
    </ligand>
</feature>
<dbReference type="Gene3D" id="1.10.510.10">
    <property type="entry name" value="Transferase(Phosphotransferase) domain 1"/>
    <property type="match status" value="1"/>
</dbReference>
<name>A0A9P4Q6N2_9PEZI</name>
<dbReference type="InterPro" id="IPR017441">
    <property type="entry name" value="Protein_kinase_ATP_BS"/>
</dbReference>
<dbReference type="Proteomes" id="UP000799441">
    <property type="component" value="Unassembled WGS sequence"/>
</dbReference>
<evidence type="ECO:0000256" key="10">
    <source>
        <dbReference type="SAM" id="MobiDB-lite"/>
    </source>
</evidence>
<evidence type="ECO:0000313" key="12">
    <source>
        <dbReference type="EMBL" id="KAF2719119.1"/>
    </source>
</evidence>
<organism evidence="12 13">
    <name type="scientific">Polychaeton citri CBS 116435</name>
    <dbReference type="NCBI Taxonomy" id="1314669"/>
    <lineage>
        <taxon>Eukaryota</taxon>
        <taxon>Fungi</taxon>
        <taxon>Dikarya</taxon>
        <taxon>Ascomycota</taxon>
        <taxon>Pezizomycotina</taxon>
        <taxon>Dothideomycetes</taxon>
        <taxon>Dothideomycetidae</taxon>
        <taxon>Capnodiales</taxon>
        <taxon>Capnodiaceae</taxon>
        <taxon>Polychaeton</taxon>
    </lineage>
</organism>
<feature type="compositionally biased region" description="Low complexity" evidence="10">
    <location>
        <begin position="106"/>
        <end position="121"/>
    </location>
</feature>
<keyword evidence="13" id="KW-1185">Reference proteome</keyword>
<feature type="compositionally biased region" description="Basic residues" evidence="10">
    <location>
        <begin position="319"/>
        <end position="344"/>
    </location>
</feature>
<evidence type="ECO:0000256" key="2">
    <source>
        <dbReference type="ARBA" id="ARBA00022527"/>
    </source>
</evidence>
<comment type="catalytic activity">
    <reaction evidence="7">
        <text>L-threonyl-[protein] + ATP = O-phospho-L-threonyl-[protein] + ADP + H(+)</text>
        <dbReference type="Rhea" id="RHEA:46608"/>
        <dbReference type="Rhea" id="RHEA-COMP:11060"/>
        <dbReference type="Rhea" id="RHEA-COMP:11605"/>
        <dbReference type="ChEBI" id="CHEBI:15378"/>
        <dbReference type="ChEBI" id="CHEBI:30013"/>
        <dbReference type="ChEBI" id="CHEBI:30616"/>
        <dbReference type="ChEBI" id="CHEBI:61977"/>
        <dbReference type="ChEBI" id="CHEBI:456216"/>
        <dbReference type="EC" id="2.7.11.1"/>
    </reaction>
</comment>
<dbReference type="GO" id="GO:0004674">
    <property type="term" value="F:protein serine/threonine kinase activity"/>
    <property type="evidence" value="ECO:0007669"/>
    <property type="project" value="UniProtKB-KW"/>
</dbReference>
<proteinExistence type="predicted"/>
<feature type="compositionally biased region" description="Basic residues" evidence="10">
    <location>
        <begin position="650"/>
        <end position="660"/>
    </location>
</feature>
<feature type="compositionally biased region" description="Polar residues" evidence="10">
    <location>
        <begin position="669"/>
        <end position="680"/>
    </location>
</feature>
<feature type="compositionally biased region" description="Polar residues" evidence="10">
    <location>
        <begin position="260"/>
        <end position="271"/>
    </location>
</feature>
<evidence type="ECO:0000256" key="8">
    <source>
        <dbReference type="ARBA" id="ARBA00048679"/>
    </source>
</evidence>
<feature type="compositionally biased region" description="Low complexity" evidence="10">
    <location>
        <begin position="281"/>
        <end position="292"/>
    </location>
</feature>
<dbReference type="GO" id="GO:0005524">
    <property type="term" value="F:ATP binding"/>
    <property type="evidence" value="ECO:0007669"/>
    <property type="project" value="UniProtKB-UniRule"/>
</dbReference>
<keyword evidence="4 9" id="KW-0547">Nucleotide-binding</keyword>
<dbReference type="PANTHER" id="PTHR24343">
    <property type="entry name" value="SERINE/THREONINE KINASE"/>
    <property type="match status" value="1"/>
</dbReference>
<feature type="compositionally biased region" description="Low complexity" evidence="10">
    <location>
        <begin position="155"/>
        <end position="170"/>
    </location>
</feature>
<comment type="catalytic activity">
    <reaction evidence="8">
        <text>L-seryl-[protein] + ATP = O-phospho-L-seryl-[protein] + ADP + H(+)</text>
        <dbReference type="Rhea" id="RHEA:17989"/>
        <dbReference type="Rhea" id="RHEA-COMP:9863"/>
        <dbReference type="Rhea" id="RHEA-COMP:11604"/>
        <dbReference type="ChEBI" id="CHEBI:15378"/>
        <dbReference type="ChEBI" id="CHEBI:29999"/>
        <dbReference type="ChEBI" id="CHEBI:30616"/>
        <dbReference type="ChEBI" id="CHEBI:83421"/>
        <dbReference type="ChEBI" id="CHEBI:456216"/>
        <dbReference type="EC" id="2.7.11.1"/>
    </reaction>
</comment>
<feature type="compositionally biased region" description="Polar residues" evidence="10">
    <location>
        <begin position="80"/>
        <end position="95"/>
    </location>
</feature>
<feature type="region of interest" description="Disordered" evidence="10">
    <location>
        <begin position="604"/>
        <end position="686"/>
    </location>
</feature>
<dbReference type="SMART" id="SM00220">
    <property type="entry name" value="S_TKc"/>
    <property type="match status" value="1"/>
</dbReference>
<feature type="compositionally biased region" description="Low complexity" evidence="10">
    <location>
        <begin position="200"/>
        <end position="214"/>
    </location>
</feature>
<dbReference type="PROSITE" id="PS00108">
    <property type="entry name" value="PROTEIN_KINASE_ST"/>
    <property type="match status" value="1"/>
</dbReference>
<dbReference type="InterPro" id="IPR008271">
    <property type="entry name" value="Ser/Thr_kinase_AS"/>
</dbReference>
<feature type="region of interest" description="Disordered" evidence="10">
    <location>
        <begin position="1"/>
        <end position="48"/>
    </location>
</feature>
<keyword evidence="6 9" id="KW-0067">ATP-binding</keyword>
<evidence type="ECO:0000256" key="3">
    <source>
        <dbReference type="ARBA" id="ARBA00022679"/>
    </source>
</evidence>
<dbReference type="OrthoDB" id="6513151at2759"/>
<evidence type="ECO:0000313" key="13">
    <source>
        <dbReference type="Proteomes" id="UP000799441"/>
    </source>
</evidence>
<dbReference type="InterPro" id="IPR000719">
    <property type="entry name" value="Prot_kinase_dom"/>
</dbReference>
<feature type="domain" description="Protein kinase" evidence="11">
    <location>
        <begin position="385"/>
        <end position="728"/>
    </location>
</feature>
<dbReference type="EMBL" id="MU003815">
    <property type="protein sequence ID" value="KAF2719119.1"/>
    <property type="molecule type" value="Genomic_DNA"/>
</dbReference>
<dbReference type="SUPFAM" id="SSF56112">
    <property type="entry name" value="Protein kinase-like (PK-like)"/>
    <property type="match status" value="1"/>
</dbReference>
<evidence type="ECO:0000256" key="9">
    <source>
        <dbReference type="PROSITE-ProRule" id="PRU10141"/>
    </source>
</evidence>
<evidence type="ECO:0000256" key="5">
    <source>
        <dbReference type="ARBA" id="ARBA00022777"/>
    </source>
</evidence>
<keyword evidence="3" id="KW-0808">Transferase</keyword>
<sequence length="760" mass="82804">MEQHGVRWGSTEIIGQQDSRGDGEPGLEAVQTLTGKRHATEREDLDPQAIEELKQLKTTFKNNIQSSRMQHHNFEPVSLPGSQPASRVPSGSMTPSRRFMHAGSIPASPRVSPPHSAVHSPPLTPAGTKSRDAKSSIAAIPGFRPPSDVMTPQRSASPSRKPSAPTSAPAHEAVSSHPRHAPTFALGPTGDSLPPSQDVSPTGTPASTAPGTPAQRPADRPHTPGSEIQEVTSKGSGKIVGSRASSHEAFRFGNRDPSLGYSNSGQANVTLPPNPVPAPKTSLSGTSLSALGEKAAGSRTSLFGSKKHDDSSSSIGEKHHGHSSSKANLKRFFKFGDHKHKHEKHDKDRNQSIGNSSIKDGTQTPPNEQSSVPFADDHGLVSKYGKFGKMLGSGAGGSVRLMKRTGDGTTFAVKQFRDRHAYESEKEYNKKVTAEFCIGSTLHHGNIIETIDIIHEKGKWYEVMEYAPYDLFATVMTGKMSRDETTCCTMQILSGVIYLHSMGLAHRDLKLDNVVINEHGIMKLIDFGSAVVFRYPFENDVVLATGVVGSDPYLAPEVYDHSKYDPRMADIWSIAIIFCCMTLRRFPWKAPRISDNSYRLFVSPPDPDQDQLLDASRRTNAKRESKSEPTSRKPSGGNGEEQKNGASTHNGHHHHHHHHHKTEEVVKSEQASRVNTSSSAEGGERTIKGPIRLLRLLPRETRRIIGRMLDLDPKRRADIDEILQDPWVQDALVCSQSENGVIHRAPGHTHTLQPSGGGSN</sequence>
<evidence type="ECO:0000259" key="11">
    <source>
        <dbReference type="PROSITE" id="PS50011"/>
    </source>
</evidence>
<protein>
    <recommendedName>
        <fullName evidence="1">non-specific serine/threonine protein kinase</fullName>
        <ecNumber evidence="1">2.7.11.1</ecNumber>
    </recommendedName>
</protein>
<evidence type="ECO:0000256" key="4">
    <source>
        <dbReference type="ARBA" id="ARBA00022741"/>
    </source>
</evidence>
<dbReference type="InterPro" id="IPR011009">
    <property type="entry name" value="Kinase-like_dom_sf"/>
</dbReference>
<dbReference type="AlphaFoldDB" id="A0A9P4Q6N2"/>
<feature type="region of interest" description="Disordered" evidence="10">
    <location>
        <begin position="70"/>
        <end position="375"/>
    </location>
</feature>
<feature type="compositionally biased region" description="Basic and acidic residues" evidence="10">
    <location>
        <begin position="615"/>
        <end position="631"/>
    </location>
</feature>
<keyword evidence="2" id="KW-0723">Serine/threonine-protein kinase</keyword>
<feature type="compositionally biased region" description="Basic and acidic residues" evidence="10">
    <location>
        <begin position="245"/>
        <end position="254"/>
    </location>
</feature>
<dbReference type="PROSITE" id="PS00107">
    <property type="entry name" value="PROTEIN_KINASE_ATP"/>
    <property type="match status" value="1"/>
</dbReference>
<dbReference type="PANTHER" id="PTHR24343:SF137">
    <property type="entry name" value="SERINE_THREONINE-PROTEIN KINASE HRK1"/>
    <property type="match status" value="1"/>
</dbReference>
<keyword evidence="5" id="KW-0418">Kinase</keyword>